<feature type="compositionally biased region" description="Low complexity" evidence="5">
    <location>
        <begin position="79"/>
        <end position="96"/>
    </location>
</feature>
<dbReference type="AlphaFoldDB" id="A0AAN6I1Z1"/>
<dbReference type="SUPFAM" id="SSF54616">
    <property type="entry name" value="DNA-binding domain of Mlu1-box binding protein MBP1"/>
    <property type="match status" value="1"/>
</dbReference>
<feature type="compositionally biased region" description="Low complexity" evidence="5">
    <location>
        <begin position="357"/>
        <end position="374"/>
    </location>
</feature>
<dbReference type="InterPro" id="IPR003163">
    <property type="entry name" value="Tscrpt_reg_HTH_APSES-type"/>
</dbReference>
<keyword evidence="9" id="KW-1185">Reference proteome</keyword>
<dbReference type="GO" id="GO:0045944">
    <property type="term" value="P:positive regulation of transcription by RNA polymerase II"/>
    <property type="evidence" value="ECO:0007669"/>
    <property type="project" value="TreeGrafter"/>
</dbReference>
<feature type="compositionally biased region" description="Low complexity" evidence="5">
    <location>
        <begin position="397"/>
        <end position="421"/>
    </location>
</feature>
<dbReference type="InterPro" id="IPR029790">
    <property type="entry name" value="EFG1/Phd1/StuA"/>
</dbReference>
<evidence type="ECO:0000256" key="3">
    <source>
        <dbReference type="ARBA" id="ARBA00023125"/>
    </source>
</evidence>
<comment type="caution">
    <text evidence="7">The sequence shown here is derived from an EMBL/GenBank/DDBJ whole genome shotgun (WGS) entry which is preliminary data.</text>
</comment>
<evidence type="ECO:0000256" key="5">
    <source>
        <dbReference type="SAM" id="MobiDB-lite"/>
    </source>
</evidence>
<feature type="region of interest" description="Disordered" evidence="5">
    <location>
        <begin position="182"/>
        <end position="238"/>
    </location>
</feature>
<feature type="compositionally biased region" description="Polar residues" evidence="5">
    <location>
        <begin position="1"/>
        <end position="22"/>
    </location>
</feature>
<evidence type="ECO:0000256" key="1">
    <source>
        <dbReference type="ARBA" id="ARBA00007247"/>
    </source>
</evidence>
<dbReference type="GO" id="GO:0005634">
    <property type="term" value="C:nucleus"/>
    <property type="evidence" value="ECO:0007669"/>
    <property type="project" value="TreeGrafter"/>
</dbReference>
<feature type="compositionally biased region" description="Low complexity" evidence="5">
    <location>
        <begin position="182"/>
        <end position="191"/>
    </location>
</feature>
<gene>
    <name evidence="7" type="ORF">KL933_001539</name>
    <name evidence="8" type="ORF">KL946_001720</name>
</gene>
<dbReference type="GO" id="GO:0043565">
    <property type="term" value="F:sequence-specific DNA binding"/>
    <property type="evidence" value="ECO:0007669"/>
    <property type="project" value="TreeGrafter"/>
</dbReference>
<dbReference type="Gene3D" id="3.10.260.10">
    <property type="entry name" value="Transcription regulator HTH, APSES-type DNA-binding domain"/>
    <property type="match status" value="1"/>
</dbReference>
<feature type="compositionally biased region" description="Low complexity" evidence="5">
    <location>
        <begin position="210"/>
        <end position="230"/>
    </location>
</feature>
<feature type="region of interest" description="Disordered" evidence="5">
    <location>
        <begin position="397"/>
        <end position="438"/>
    </location>
</feature>
<dbReference type="PROSITE" id="PS51299">
    <property type="entry name" value="HTH_APSES"/>
    <property type="match status" value="1"/>
</dbReference>
<dbReference type="InterPro" id="IPR036887">
    <property type="entry name" value="HTH_APSES_sf"/>
</dbReference>
<sequence>MSSESHNNPSSTPANNQSSTGPQHSNVIPSISSSSNTPQTVPSQYSQYSVPHYQYSQYSGYGQPQSQSTRPYDYSMANSAYSQPQSTPSAAAQQQYGLPLYPTTQFSYSHHPQENDYHQPGHQQAQQAQQYMQPYSSTSYSSYYPQQGYQAQPQATGTAQQAGYASSYRNYPSSSYPLYGAYPRPGSTSTSLPPPPSTGVNPSSKPNVASGASSHSRNSSVNYPPVSPSVGQIQPPGIRPKITTTMWEDEKTLCYQVEANGVSVVRRADNSMINGTKLLNVAKMTRGRRDGILKSEKTRHVVKIGSMHLKGVWIPFDRALAMAEREGIIDLLYPLFVKDIEKVIQQGTPTSQVGQLSLSSKPSVSSGPAASSAASGLSANQSGYSYATTSQQPGSNYYYNGYYGQQQPQSSSVAAPQSQYQTGYQYPGAPSSQGSDEK</sequence>
<dbReference type="InterPro" id="IPR018004">
    <property type="entry name" value="KilA/APSES_HTH"/>
</dbReference>
<evidence type="ECO:0000313" key="8">
    <source>
        <dbReference type="EMBL" id="KAG7766532.1"/>
    </source>
</evidence>
<dbReference type="GO" id="GO:0003700">
    <property type="term" value="F:DNA-binding transcription factor activity"/>
    <property type="evidence" value="ECO:0007669"/>
    <property type="project" value="TreeGrafter"/>
</dbReference>
<dbReference type="Pfam" id="PF04383">
    <property type="entry name" value="KilA-N"/>
    <property type="match status" value="1"/>
</dbReference>
<dbReference type="SMART" id="SM01252">
    <property type="entry name" value="KilA-N"/>
    <property type="match status" value="1"/>
</dbReference>
<evidence type="ECO:0000313" key="9">
    <source>
        <dbReference type="Proteomes" id="UP000697297"/>
    </source>
</evidence>
<dbReference type="Proteomes" id="UP000738402">
    <property type="component" value="Unassembled WGS sequence"/>
</dbReference>
<feature type="compositionally biased region" description="Low complexity" evidence="5">
    <location>
        <begin position="53"/>
        <end position="68"/>
    </location>
</feature>
<evidence type="ECO:0000256" key="2">
    <source>
        <dbReference type="ARBA" id="ARBA00023015"/>
    </source>
</evidence>
<dbReference type="EMBL" id="JAHLUH010000003">
    <property type="protein sequence ID" value="KAG7729313.1"/>
    <property type="molecule type" value="Genomic_DNA"/>
</dbReference>
<evidence type="ECO:0000256" key="4">
    <source>
        <dbReference type="ARBA" id="ARBA00023163"/>
    </source>
</evidence>
<evidence type="ECO:0000313" key="10">
    <source>
        <dbReference type="Proteomes" id="UP000738402"/>
    </source>
</evidence>
<comment type="similarity">
    <text evidence="1">Belongs to the EFG1/PHD1/stuA family.</text>
</comment>
<proteinExistence type="inferred from homology"/>
<feature type="compositionally biased region" description="Low complexity" evidence="5">
    <location>
        <begin position="23"/>
        <end position="41"/>
    </location>
</feature>
<dbReference type="FunFam" id="3.10.260.10:FF:000003">
    <property type="entry name" value="Ascospore maturation 1 protein"/>
    <property type="match status" value="1"/>
</dbReference>
<feature type="compositionally biased region" description="Low complexity" evidence="5">
    <location>
        <begin position="120"/>
        <end position="139"/>
    </location>
</feature>
<keyword evidence="3" id="KW-0238">DNA-binding</keyword>
<evidence type="ECO:0000313" key="7">
    <source>
        <dbReference type="EMBL" id="KAG7729313.1"/>
    </source>
</evidence>
<keyword evidence="4" id="KW-0804">Transcription</keyword>
<feature type="domain" description="HTH APSES-type" evidence="6">
    <location>
        <begin position="241"/>
        <end position="347"/>
    </location>
</feature>
<evidence type="ECO:0000259" key="6">
    <source>
        <dbReference type="PROSITE" id="PS51299"/>
    </source>
</evidence>
<name>A0AAN6I1Z1_9ASCO</name>
<feature type="region of interest" description="Disordered" evidence="5">
    <location>
        <begin position="351"/>
        <end position="374"/>
    </location>
</feature>
<feature type="region of interest" description="Disordered" evidence="5">
    <location>
        <begin position="1"/>
        <end position="139"/>
    </location>
</feature>
<dbReference type="PANTHER" id="PTHR47792">
    <property type="entry name" value="PROTEIN SOK2-RELATED"/>
    <property type="match status" value="1"/>
</dbReference>
<dbReference type="EMBL" id="JAHLUN010000004">
    <property type="protein sequence ID" value="KAG7766532.1"/>
    <property type="molecule type" value="Genomic_DNA"/>
</dbReference>
<protein>
    <recommendedName>
        <fullName evidence="6">HTH APSES-type domain-containing protein</fullName>
    </recommendedName>
</protein>
<dbReference type="PANTHER" id="PTHR47792:SF1">
    <property type="entry name" value="PROTEIN SOK2-RELATED"/>
    <property type="match status" value="1"/>
</dbReference>
<accession>A0AAN6I1Z1</accession>
<keyword evidence="2" id="KW-0805">Transcription regulation</keyword>
<dbReference type="Proteomes" id="UP000697297">
    <property type="component" value="Unassembled WGS sequence"/>
</dbReference>
<organism evidence="7 10">
    <name type="scientific">Ogataea haglerorum</name>
    <dbReference type="NCBI Taxonomy" id="1937702"/>
    <lineage>
        <taxon>Eukaryota</taxon>
        <taxon>Fungi</taxon>
        <taxon>Dikarya</taxon>
        <taxon>Ascomycota</taxon>
        <taxon>Saccharomycotina</taxon>
        <taxon>Pichiomycetes</taxon>
        <taxon>Pichiales</taxon>
        <taxon>Pichiaceae</taxon>
        <taxon>Ogataea</taxon>
    </lineage>
</organism>
<reference evidence="7 9" key="1">
    <citation type="journal article" date="2021" name="G3 (Bethesda)">
        <title>Genomic diversity, chromosomal rearrangements, and interspecies hybridization in the ogataea polymorpha species complex.</title>
        <authorList>
            <person name="Hanson S.J."/>
            <person name="Cinneide E.O."/>
            <person name="Salzberg L.I."/>
            <person name="Wolfe K.H."/>
            <person name="McGowan J."/>
            <person name="Fitzpatrick D.A."/>
            <person name="Matlin K."/>
        </authorList>
    </citation>
    <scope>NUCLEOTIDE SEQUENCE</scope>
    <source>
        <strain evidence="8">81-436-3</strain>
        <strain evidence="7">83-405-1</strain>
    </source>
</reference>